<accession>A0AAN5D574</accession>
<evidence type="ECO:0008006" key="4">
    <source>
        <dbReference type="Google" id="ProtNLM"/>
    </source>
</evidence>
<dbReference type="EMBL" id="BTRK01000006">
    <property type="protein sequence ID" value="GMR56591.1"/>
    <property type="molecule type" value="Genomic_DNA"/>
</dbReference>
<dbReference type="PANTHER" id="PTHR16156">
    <property type="entry name" value="AFTIPHILIN A-RELATED"/>
    <property type="match status" value="1"/>
</dbReference>
<comment type="caution">
    <text evidence="2">The sequence shown here is derived from an EMBL/GenBank/DDBJ whole genome shotgun (WGS) entry which is preliminary data.</text>
</comment>
<dbReference type="Proteomes" id="UP001328107">
    <property type="component" value="Unassembled WGS sequence"/>
</dbReference>
<feature type="non-terminal residue" evidence="2">
    <location>
        <position position="1"/>
    </location>
</feature>
<gene>
    <name evidence="2" type="ORF">PMAYCL1PPCAC_26786</name>
</gene>
<sequence length="366" mass="38296">LSTVTEEDSDWAAFQTSSAPVSGKKESVSVDDSDDWAAFESAAPAAERQPSVDDDDDWATDFASAPPPPAAAAAAAAPPPEVSKKYWLFYFICLQVPKLPSLAELSIDEGIWSSEDTIEEIENVSGFAFDLFVRLDADDPREQKGAKGGEDEDAMLLSASLWLSLRVVEEAAALQHTWEGSKTARQLHHLLQLRETRPLQRAQLAAAVLPSADAVLQPTKIGEANGTSSRSVTLSTSASSISYAHSSAATSYSVAGCSSSMASTTLGSGVLLPTTSSQARSPAVGAAAASSSVVPPPVDFDWESSALKTPAVQLSSGAMLDMDYFTSTGGPPKIISSDFTLQRDLDAFGLSATSASAGMPRVESTP</sequence>
<evidence type="ECO:0000313" key="3">
    <source>
        <dbReference type="Proteomes" id="UP001328107"/>
    </source>
</evidence>
<dbReference type="GO" id="GO:0030121">
    <property type="term" value="C:AP-1 adaptor complex"/>
    <property type="evidence" value="ECO:0007669"/>
    <property type="project" value="TreeGrafter"/>
</dbReference>
<dbReference type="GO" id="GO:0032588">
    <property type="term" value="C:trans-Golgi network membrane"/>
    <property type="evidence" value="ECO:0007669"/>
    <property type="project" value="InterPro"/>
</dbReference>
<feature type="compositionally biased region" description="Acidic residues" evidence="1">
    <location>
        <begin position="1"/>
        <end position="10"/>
    </location>
</feature>
<dbReference type="PANTHER" id="PTHR16156:SF10">
    <property type="entry name" value="AFTIPHILIN-RELATED"/>
    <property type="match status" value="1"/>
</dbReference>
<evidence type="ECO:0000313" key="2">
    <source>
        <dbReference type="EMBL" id="GMR56591.1"/>
    </source>
</evidence>
<dbReference type="AlphaFoldDB" id="A0AAN5D574"/>
<protein>
    <recommendedName>
        <fullName evidence="4">Aftiphilin clathrin-binding box domain-containing protein</fullName>
    </recommendedName>
</protein>
<organism evidence="2 3">
    <name type="scientific">Pristionchus mayeri</name>
    <dbReference type="NCBI Taxonomy" id="1317129"/>
    <lineage>
        <taxon>Eukaryota</taxon>
        <taxon>Metazoa</taxon>
        <taxon>Ecdysozoa</taxon>
        <taxon>Nematoda</taxon>
        <taxon>Chromadorea</taxon>
        <taxon>Rhabditida</taxon>
        <taxon>Rhabditina</taxon>
        <taxon>Diplogasteromorpha</taxon>
        <taxon>Diplogasteroidea</taxon>
        <taxon>Neodiplogasteridae</taxon>
        <taxon>Pristionchus</taxon>
    </lineage>
</organism>
<feature type="region of interest" description="Disordered" evidence="1">
    <location>
        <begin position="1"/>
        <end position="76"/>
    </location>
</feature>
<proteinExistence type="predicted"/>
<dbReference type="GO" id="GO:0030276">
    <property type="term" value="F:clathrin binding"/>
    <property type="evidence" value="ECO:0007669"/>
    <property type="project" value="InterPro"/>
</dbReference>
<name>A0AAN5D574_9BILA</name>
<reference evidence="3" key="1">
    <citation type="submission" date="2022-10" db="EMBL/GenBank/DDBJ databases">
        <title>Genome assembly of Pristionchus species.</title>
        <authorList>
            <person name="Yoshida K."/>
            <person name="Sommer R.J."/>
        </authorList>
    </citation>
    <scope>NUCLEOTIDE SEQUENCE [LARGE SCALE GENOMIC DNA]</scope>
    <source>
        <strain evidence="3">RS5460</strain>
    </source>
</reference>
<dbReference type="InterPro" id="IPR046359">
    <property type="entry name" value="Aftin-like"/>
</dbReference>
<keyword evidence="3" id="KW-1185">Reference proteome</keyword>
<evidence type="ECO:0000256" key="1">
    <source>
        <dbReference type="SAM" id="MobiDB-lite"/>
    </source>
</evidence>